<proteinExistence type="predicted"/>
<dbReference type="Proteomes" id="UP000467840">
    <property type="component" value="Chromosome 15"/>
</dbReference>
<sequence length="272" mass="31246">MCLYEIVFQQTLIETGKIIQETITPPSKSPYEDFNYDYAELMNFERWIGKVSHKFLLLVLLYLGILYFIDFFNTIAIVDVVSMIYKDEEPMNLHHMFSRFINETRFKGPLITSIYVLLLASLISFGLVPLAAYVLIYTELYFVFFTIISLVIFVALLAKYIEWSAVWNLGIVISVLEERQGDEALVVAVYLSRGRKLCGFVLMLVLFAWRLGLRLSCLYAGWKTGGGEVIGTILHIGLVCLANVFKWVIFVVFFYDCKKHSSVKKVDAEEVS</sequence>
<evidence type="ECO:0000256" key="1">
    <source>
        <dbReference type="SAM" id="Phobius"/>
    </source>
</evidence>
<evidence type="ECO:0000313" key="2">
    <source>
        <dbReference type="EMBL" id="KAF2316138.1"/>
    </source>
</evidence>
<gene>
    <name evidence="2" type="ORF">GH714_041424</name>
</gene>
<feature type="transmembrane region" description="Helical" evidence="1">
    <location>
        <begin position="55"/>
        <end position="85"/>
    </location>
</feature>
<dbReference type="PANTHER" id="PTHR36714:SF2">
    <property type="entry name" value="TRANSMEMBRANE PROTEIN"/>
    <property type="match status" value="1"/>
</dbReference>
<comment type="caution">
    <text evidence="2">The sequence shown here is derived from an EMBL/GenBank/DDBJ whole genome shotgun (WGS) entry which is preliminary data.</text>
</comment>
<dbReference type="AlphaFoldDB" id="A0A6A6MUN9"/>
<feature type="transmembrane region" description="Helical" evidence="1">
    <location>
        <begin position="200"/>
        <end position="221"/>
    </location>
</feature>
<dbReference type="EMBL" id="JAAGAX010000005">
    <property type="protein sequence ID" value="KAF2316138.1"/>
    <property type="molecule type" value="Genomic_DNA"/>
</dbReference>
<keyword evidence="1" id="KW-1133">Transmembrane helix</keyword>
<keyword evidence="1" id="KW-0472">Membrane</keyword>
<accession>A0A6A6MUN9</accession>
<feature type="transmembrane region" description="Helical" evidence="1">
    <location>
        <begin position="140"/>
        <end position="158"/>
    </location>
</feature>
<dbReference type="PANTHER" id="PTHR36714">
    <property type="entry name" value="T23E23.1"/>
    <property type="match status" value="1"/>
</dbReference>
<evidence type="ECO:0000313" key="3">
    <source>
        <dbReference type="Proteomes" id="UP000467840"/>
    </source>
</evidence>
<organism evidence="2 3">
    <name type="scientific">Hevea brasiliensis</name>
    <name type="common">Para rubber tree</name>
    <name type="synonym">Siphonia brasiliensis</name>
    <dbReference type="NCBI Taxonomy" id="3981"/>
    <lineage>
        <taxon>Eukaryota</taxon>
        <taxon>Viridiplantae</taxon>
        <taxon>Streptophyta</taxon>
        <taxon>Embryophyta</taxon>
        <taxon>Tracheophyta</taxon>
        <taxon>Spermatophyta</taxon>
        <taxon>Magnoliopsida</taxon>
        <taxon>eudicotyledons</taxon>
        <taxon>Gunneridae</taxon>
        <taxon>Pentapetalae</taxon>
        <taxon>rosids</taxon>
        <taxon>fabids</taxon>
        <taxon>Malpighiales</taxon>
        <taxon>Euphorbiaceae</taxon>
        <taxon>Crotonoideae</taxon>
        <taxon>Micrandreae</taxon>
        <taxon>Hevea</taxon>
    </lineage>
</organism>
<protein>
    <submittedName>
        <fullName evidence="2">Uncharacterized protein</fullName>
    </submittedName>
</protein>
<keyword evidence="1" id="KW-0812">Transmembrane</keyword>
<keyword evidence="3" id="KW-1185">Reference proteome</keyword>
<reference evidence="2 3" key="1">
    <citation type="journal article" date="2020" name="Mol. Plant">
        <title>The Chromosome-Based Rubber Tree Genome Provides New Insights into Spurge Genome Evolution and Rubber Biosynthesis.</title>
        <authorList>
            <person name="Liu J."/>
            <person name="Shi C."/>
            <person name="Shi C.C."/>
            <person name="Li W."/>
            <person name="Zhang Q.J."/>
            <person name="Zhang Y."/>
            <person name="Li K."/>
            <person name="Lu H.F."/>
            <person name="Shi C."/>
            <person name="Zhu S.T."/>
            <person name="Xiao Z.Y."/>
            <person name="Nan H."/>
            <person name="Yue Y."/>
            <person name="Zhu X.G."/>
            <person name="Wu Y."/>
            <person name="Hong X.N."/>
            <person name="Fan G.Y."/>
            <person name="Tong Y."/>
            <person name="Zhang D."/>
            <person name="Mao C.L."/>
            <person name="Liu Y.L."/>
            <person name="Hao S.J."/>
            <person name="Liu W.Q."/>
            <person name="Lv M.Q."/>
            <person name="Zhang H.B."/>
            <person name="Liu Y."/>
            <person name="Hu-Tang G.R."/>
            <person name="Wang J.P."/>
            <person name="Wang J.H."/>
            <person name="Sun Y.H."/>
            <person name="Ni S.B."/>
            <person name="Chen W.B."/>
            <person name="Zhang X.C."/>
            <person name="Jiao Y.N."/>
            <person name="Eichler E.E."/>
            <person name="Li G.H."/>
            <person name="Liu X."/>
            <person name="Gao L.Z."/>
        </authorList>
    </citation>
    <scope>NUCLEOTIDE SEQUENCE [LARGE SCALE GENOMIC DNA]</scope>
    <source>
        <strain evidence="3">cv. GT1</strain>
        <tissue evidence="2">Leaf</tissue>
    </source>
</reference>
<feature type="transmembrane region" description="Helical" evidence="1">
    <location>
        <begin position="106"/>
        <end position="134"/>
    </location>
</feature>
<feature type="transmembrane region" description="Helical" evidence="1">
    <location>
        <begin position="233"/>
        <end position="255"/>
    </location>
</feature>
<name>A0A6A6MUN9_HEVBR</name>